<organism evidence="6 7">
    <name type="scientific">Paraclostridium bifermentans</name>
    <name type="common">Clostridium bifermentans</name>
    <dbReference type="NCBI Taxonomy" id="1490"/>
    <lineage>
        <taxon>Bacteria</taxon>
        <taxon>Bacillati</taxon>
        <taxon>Bacillota</taxon>
        <taxon>Clostridia</taxon>
        <taxon>Peptostreptococcales</taxon>
        <taxon>Peptostreptococcaceae</taxon>
        <taxon>Paraclostridium</taxon>
    </lineage>
</organism>
<keyword evidence="2 5" id="KW-0812">Transmembrane</keyword>
<sequence length="203" mass="21900">MNFITALLLSTSANLDTFAVAISYGIKKIKLSLFNILLITLITTTGTFISMYFGLAFTKIISVDIAAIIGSVMLIGIGLYMILDYYKKPKSKNETLVEDKLTYSQILDNPIKADKDSSGDLDFKESITLSLALTINNLGIGVAASIAGINIYLNTICTLIITLLSIILGSSIGNSYLSKFFGKYSGLVSGLIIVALGIYECFM</sequence>
<feature type="transmembrane region" description="Helical" evidence="5">
    <location>
        <begin position="151"/>
        <end position="172"/>
    </location>
</feature>
<accession>A0ABY8R6V2</accession>
<evidence type="ECO:0000313" key="6">
    <source>
        <dbReference type="EMBL" id="WGX76566.1"/>
    </source>
</evidence>
<keyword evidence="7" id="KW-1185">Reference proteome</keyword>
<dbReference type="InterPro" id="IPR014205">
    <property type="entry name" value="Spore_YtaF"/>
</dbReference>
<keyword evidence="4 5" id="KW-0472">Membrane</keyword>
<keyword evidence="1" id="KW-1003">Cell membrane</keyword>
<protein>
    <submittedName>
        <fullName evidence="6">Sporulation membrane protein YtaF</fullName>
    </submittedName>
</protein>
<dbReference type="Pfam" id="PF02659">
    <property type="entry name" value="Mntp"/>
    <property type="match status" value="1"/>
</dbReference>
<proteinExistence type="predicted"/>
<dbReference type="PANTHER" id="PTHR35529">
    <property type="entry name" value="MANGANESE EFFLUX PUMP MNTP-RELATED"/>
    <property type="match status" value="1"/>
</dbReference>
<keyword evidence="3 5" id="KW-1133">Transmembrane helix</keyword>
<dbReference type="Proteomes" id="UP001239169">
    <property type="component" value="Chromosome"/>
</dbReference>
<name>A0ABY8R6V2_PARBF</name>
<evidence type="ECO:0000256" key="5">
    <source>
        <dbReference type="SAM" id="Phobius"/>
    </source>
</evidence>
<dbReference type="NCBIfam" id="TIGR02840">
    <property type="entry name" value="spore_YtaF"/>
    <property type="match status" value="1"/>
</dbReference>
<reference evidence="6 7" key="1">
    <citation type="submission" date="2023-04" db="EMBL/GenBank/DDBJ databases">
        <title>Bacteria Genome Submission.</title>
        <authorList>
            <person name="Isaac P."/>
        </authorList>
    </citation>
    <scope>NUCLEOTIDE SEQUENCE [LARGE SCALE GENOMIC DNA]</scope>
    <source>
        <strain evidence="6 7">SampleS7P1</strain>
    </source>
</reference>
<feature type="transmembrane region" description="Helical" evidence="5">
    <location>
        <begin position="184"/>
        <end position="202"/>
    </location>
</feature>
<dbReference type="EMBL" id="CP124685">
    <property type="protein sequence ID" value="WGX76566.1"/>
    <property type="molecule type" value="Genomic_DNA"/>
</dbReference>
<gene>
    <name evidence="6" type="primary">ytaF</name>
    <name evidence="6" type="ORF">QJS64_05345</name>
</gene>
<evidence type="ECO:0000256" key="1">
    <source>
        <dbReference type="ARBA" id="ARBA00022475"/>
    </source>
</evidence>
<evidence type="ECO:0000256" key="2">
    <source>
        <dbReference type="ARBA" id="ARBA00022692"/>
    </source>
</evidence>
<feature type="transmembrane region" description="Helical" evidence="5">
    <location>
        <begin position="31"/>
        <end position="53"/>
    </location>
</feature>
<feature type="transmembrane region" description="Helical" evidence="5">
    <location>
        <begin position="65"/>
        <end position="83"/>
    </location>
</feature>
<dbReference type="InterPro" id="IPR003810">
    <property type="entry name" value="Mntp/YtaF"/>
</dbReference>
<evidence type="ECO:0000256" key="4">
    <source>
        <dbReference type="ARBA" id="ARBA00023136"/>
    </source>
</evidence>
<evidence type="ECO:0000256" key="3">
    <source>
        <dbReference type="ARBA" id="ARBA00022989"/>
    </source>
</evidence>
<dbReference type="PANTHER" id="PTHR35529:SF2">
    <property type="entry name" value="SPORULATION PROTEIN YTAF-RELATED"/>
    <property type="match status" value="1"/>
</dbReference>
<evidence type="ECO:0000313" key="7">
    <source>
        <dbReference type="Proteomes" id="UP001239169"/>
    </source>
</evidence>